<dbReference type="GO" id="GO:0005576">
    <property type="term" value="C:extracellular region"/>
    <property type="evidence" value="ECO:0007669"/>
    <property type="project" value="UniProtKB-SubCell"/>
</dbReference>
<keyword evidence="7 13" id="KW-0732">Signal</keyword>
<evidence type="ECO:0000256" key="7">
    <source>
        <dbReference type="ARBA" id="ARBA00022729"/>
    </source>
</evidence>
<feature type="binding site" evidence="12">
    <location>
        <position position="608"/>
    </location>
    <ligand>
        <name>Ca(2+)</name>
        <dbReference type="ChEBI" id="CHEBI:29108"/>
    </ligand>
</feature>
<dbReference type="Pfam" id="PF09286">
    <property type="entry name" value="Pro-kuma_activ"/>
    <property type="match status" value="1"/>
</dbReference>
<evidence type="ECO:0000313" key="16">
    <source>
        <dbReference type="Proteomes" id="UP000509510"/>
    </source>
</evidence>
<keyword evidence="11" id="KW-0865">Zymogen</keyword>
<comment type="subcellular location">
    <subcellularLocation>
        <location evidence="3">Secreted</location>
        <location evidence="3">Extracellular space</location>
    </subcellularLocation>
</comment>
<feature type="domain" description="Peptidase S53" evidence="14">
    <location>
        <begin position="229"/>
        <end position="648"/>
    </location>
</feature>
<organism evidence="15 16">
    <name type="scientific">Talaromyces rugulosus</name>
    <name type="common">Penicillium rugulosum</name>
    <dbReference type="NCBI Taxonomy" id="121627"/>
    <lineage>
        <taxon>Eukaryota</taxon>
        <taxon>Fungi</taxon>
        <taxon>Dikarya</taxon>
        <taxon>Ascomycota</taxon>
        <taxon>Pezizomycotina</taxon>
        <taxon>Eurotiomycetes</taxon>
        <taxon>Eurotiomycetidae</taxon>
        <taxon>Eurotiales</taxon>
        <taxon>Trichocomaceae</taxon>
        <taxon>Talaromyces</taxon>
        <taxon>Talaromyces sect. Islandici</taxon>
    </lineage>
</organism>
<dbReference type="KEGG" id="trg:TRUGW13939_02153"/>
<dbReference type="PANTHER" id="PTHR14218:SF19">
    <property type="entry name" value="SERINE PROTEASE AORO, PUTATIVE (AFU_ORTHOLOGUE AFUA_6G10250)-RELATED"/>
    <property type="match status" value="1"/>
</dbReference>
<dbReference type="SUPFAM" id="SSF52743">
    <property type="entry name" value="Subtilisin-like"/>
    <property type="match status" value="1"/>
</dbReference>
<dbReference type="PROSITE" id="PS51695">
    <property type="entry name" value="SEDOLISIN"/>
    <property type="match status" value="1"/>
</dbReference>
<evidence type="ECO:0000256" key="3">
    <source>
        <dbReference type="ARBA" id="ARBA00004239"/>
    </source>
</evidence>
<protein>
    <recommendedName>
        <fullName evidence="4">tripeptidyl-peptidase II</fullName>
        <ecNumber evidence="4">3.4.14.10</ecNumber>
    </recommendedName>
</protein>
<evidence type="ECO:0000256" key="12">
    <source>
        <dbReference type="PROSITE-ProRule" id="PRU01032"/>
    </source>
</evidence>
<dbReference type="Pfam" id="PF00082">
    <property type="entry name" value="Peptidase_S8"/>
    <property type="match status" value="1"/>
</dbReference>
<dbReference type="InterPro" id="IPR015366">
    <property type="entry name" value="S53_propep"/>
</dbReference>
<comment type="catalytic activity">
    <reaction evidence="1">
        <text>Release of an N-terminal tripeptide from a polypeptide.</text>
        <dbReference type="EC" id="3.4.14.10"/>
    </reaction>
</comment>
<feature type="active site" description="Charge relay system" evidence="12">
    <location>
        <position position="566"/>
    </location>
</feature>
<feature type="active site" description="Charge relay system" evidence="12">
    <location>
        <position position="305"/>
    </location>
</feature>
<dbReference type="GO" id="GO:0006508">
    <property type="term" value="P:proteolysis"/>
    <property type="evidence" value="ECO:0007669"/>
    <property type="project" value="UniProtKB-KW"/>
</dbReference>
<keyword evidence="16" id="KW-1185">Reference proteome</keyword>
<feature type="binding site" evidence="12">
    <location>
        <position position="607"/>
    </location>
    <ligand>
        <name>Ca(2+)</name>
        <dbReference type="ChEBI" id="CHEBI:29108"/>
    </ligand>
</feature>
<reference evidence="16" key="1">
    <citation type="submission" date="2020-06" db="EMBL/GenBank/DDBJ databases">
        <title>A chromosome-scale genome assembly of Talaromyces rugulosus W13939.</title>
        <authorList>
            <person name="Wang B."/>
            <person name="Guo L."/>
            <person name="Ye K."/>
            <person name="Wang L."/>
        </authorList>
    </citation>
    <scope>NUCLEOTIDE SEQUENCE [LARGE SCALE GENOMIC DNA]</scope>
    <source>
        <strain evidence="16">W13939</strain>
    </source>
</reference>
<feature type="chain" id="PRO_5028865305" description="tripeptidyl-peptidase II" evidence="13">
    <location>
        <begin position="17"/>
        <end position="648"/>
    </location>
</feature>
<evidence type="ECO:0000256" key="5">
    <source>
        <dbReference type="ARBA" id="ARBA00022670"/>
    </source>
</evidence>
<keyword evidence="10 12" id="KW-0106">Calcium</keyword>
<keyword evidence="8 12" id="KW-0378">Hydrolase</keyword>
<dbReference type="InterPro" id="IPR036852">
    <property type="entry name" value="Peptidase_S8/S53_dom_sf"/>
</dbReference>
<dbReference type="Proteomes" id="UP000509510">
    <property type="component" value="Chromosome I"/>
</dbReference>
<dbReference type="GO" id="GO:0008240">
    <property type="term" value="F:tripeptidyl-peptidase activity"/>
    <property type="evidence" value="ECO:0007669"/>
    <property type="project" value="TreeGrafter"/>
</dbReference>
<dbReference type="CDD" id="cd04056">
    <property type="entry name" value="Peptidases_S53"/>
    <property type="match status" value="1"/>
</dbReference>
<dbReference type="GO" id="GO:0004252">
    <property type="term" value="F:serine-type endopeptidase activity"/>
    <property type="evidence" value="ECO:0007669"/>
    <property type="project" value="UniProtKB-UniRule"/>
</dbReference>
<comment type="function">
    <text evidence="2">Secreted tripeptidyl-peptidase which degrades proteins at acidic pHs and is involved in virulence.</text>
</comment>
<evidence type="ECO:0000256" key="6">
    <source>
        <dbReference type="ARBA" id="ARBA00022723"/>
    </source>
</evidence>
<evidence type="ECO:0000256" key="10">
    <source>
        <dbReference type="ARBA" id="ARBA00022837"/>
    </source>
</evidence>
<evidence type="ECO:0000256" key="9">
    <source>
        <dbReference type="ARBA" id="ARBA00022825"/>
    </source>
</evidence>
<dbReference type="PANTHER" id="PTHR14218">
    <property type="entry name" value="PROTEASE S8 TRIPEPTIDYL PEPTIDASE I CLN2"/>
    <property type="match status" value="1"/>
</dbReference>
<dbReference type="GeneID" id="55989662"/>
<dbReference type="GO" id="GO:0046872">
    <property type="term" value="F:metal ion binding"/>
    <property type="evidence" value="ECO:0007669"/>
    <property type="project" value="UniProtKB-UniRule"/>
</dbReference>
<accession>A0A7H8QNE9</accession>
<gene>
    <name evidence="15" type="ORF">TRUGW13939_02153</name>
</gene>
<evidence type="ECO:0000313" key="15">
    <source>
        <dbReference type="EMBL" id="QKX55061.1"/>
    </source>
</evidence>
<dbReference type="InterPro" id="IPR000209">
    <property type="entry name" value="Peptidase_S8/S53_dom"/>
</dbReference>
<dbReference type="SUPFAM" id="SSF54897">
    <property type="entry name" value="Protease propeptides/inhibitors"/>
    <property type="match status" value="1"/>
</dbReference>
<proteinExistence type="predicted"/>
<dbReference type="Gene3D" id="3.40.50.200">
    <property type="entry name" value="Peptidase S8/S53 domain"/>
    <property type="match status" value="1"/>
</dbReference>
<dbReference type="CDD" id="cd11377">
    <property type="entry name" value="Pro-peptidase_S53"/>
    <property type="match status" value="1"/>
</dbReference>
<feature type="active site" description="Charge relay system" evidence="12">
    <location>
        <position position="309"/>
    </location>
</feature>
<dbReference type="AlphaFoldDB" id="A0A7H8QNE9"/>
<name>A0A7H8QNE9_TALRU</name>
<dbReference type="InterPro" id="IPR030400">
    <property type="entry name" value="Sedolisin_dom"/>
</dbReference>
<feature type="binding site" evidence="12">
    <location>
        <position position="628"/>
    </location>
    <ligand>
        <name>Ca(2+)</name>
        <dbReference type="ChEBI" id="CHEBI:29108"/>
    </ligand>
</feature>
<evidence type="ECO:0000256" key="1">
    <source>
        <dbReference type="ARBA" id="ARBA00001910"/>
    </source>
</evidence>
<keyword evidence="9 12" id="KW-0720">Serine protease</keyword>
<keyword evidence="5 12" id="KW-0645">Protease</keyword>
<dbReference type="EC" id="3.4.14.10" evidence="4"/>
<dbReference type="EMBL" id="CP055898">
    <property type="protein sequence ID" value="QKX55061.1"/>
    <property type="molecule type" value="Genomic_DNA"/>
</dbReference>
<evidence type="ECO:0000256" key="2">
    <source>
        <dbReference type="ARBA" id="ARBA00002451"/>
    </source>
</evidence>
<evidence type="ECO:0000256" key="13">
    <source>
        <dbReference type="SAM" id="SignalP"/>
    </source>
</evidence>
<dbReference type="RefSeq" id="XP_035341240.1">
    <property type="nucleotide sequence ID" value="XM_035485347.1"/>
</dbReference>
<evidence type="ECO:0000256" key="11">
    <source>
        <dbReference type="ARBA" id="ARBA00023145"/>
    </source>
</evidence>
<evidence type="ECO:0000256" key="8">
    <source>
        <dbReference type="ARBA" id="ARBA00022801"/>
    </source>
</evidence>
<evidence type="ECO:0000259" key="14">
    <source>
        <dbReference type="PROSITE" id="PS51695"/>
    </source>
</evidence>
<evidence type="ECO:0000256" key="4">
    <source>
        <dbReference type="ARBA" id="ARBA00012462"/>
    </source>
</evidence>
<dbReference type="SMART" id="SM00944">
    <property type="entry name" value="Pro-kuma_activ"/>
    <property type="match status" value="1"/>
</dbReference>
<feature type="binding site" evidence="12">
    <location>
        <position position="626"/>
    </location>
    <ligand>
        <name>Ca(2+)</name>
        <dbReference type="ChEBI" id="CHEBI:29108"/>
    </ligand>
</feature>
<dbReference type="OrthoDB" id="409122at2759"/>
<sequence length="648" mass="69349">MKSSVILLSLAVTALAAPAPSKRHVVHERRDALPRSWNEPRRVDGQTKLPVRIGLTQSNVDAGHDMLMDIANPNSPNYRNYLNAHEVNDLFAPAKHAVSAVRDWLENAGIAADRVTQSANKQWLQFDGDAEEVESLLGTEYYIYTHDTNGRTHLGCEEYHVPDHISHHIDYITPGVKSVEVRNPEPIVNEKRSFGFRKPQPPLLKALPESLDSIINSVLGGLLDKCSTTITPNCIQTLYNITEGTTATKGNELGIFEDLGDYYSQADLDLFFTSYYSKIPSGTGPTLKGIDGGKAPVDVQEAGPESDLDFQVSYPIIWPQNSVLFQTDDSNYEANYTFNGFLNNFLDAIDGSYCTYSAFGITGNDENDPSYPDPASGGYNGTLQCGVYEPTNVISISYGGDEASLSINYQKRQCNEFKKLGLQGVSVVVASGDSGVAGSDGCLGDGSIFNPDFPAGCPYITTVGATYLPPGASSTADAEVAVSRFASGGGFSNIYPQASYQADAVNTYLTKHTPPYKAYETSDNSSVGANGGVYNKAGRGYPDVAAVGDNIAIFNAGSATLIGGTSASAPIFASILTRINEELLAKKNTTVGFVNPTLYAHPEAFHDITSGDNAGCNTDGFSTAPGWDPVTGLGTPDYPALLKVFLGE</sequence>
<dbReference type="InterPro" id="IPR050819">
    <property type="entry name" value="Tripeptidyl-peptidase_I"/>
</dbReference>
<keyword evidence="6 12" id="KW-0479">Metal-binding</keyword>
<comment type="cofactor">
    <cofactor evidence="12">
        <name>Ca(2+)</name>
        <dbReference type="ChEBI" id="CHEBI:29108"/>
    </cofactor>
    <text evidence="12">Binds 1 Ca(2+) ion per subunit.</text>
</comment>
<feature type="signal peptide" evidence="13">
    <location>
        <begin position="1"/>
        <end position="16"/>
    </location>
</feature>